<accession>A0A346PSF6</accession>
<proteinExistence type="predicted"/>
<dbReference type="Pfam" id="PF18545">
    <property type="entry name" value="HalOD1"/>
    <property type="match status" value="1"/>
</dbReference>
<sequence length="77" mass="8596">MDSKPSIAIAKGIAILENVNPQALATARDIKLYDYVDPDALDKLVTSDEDVSVYFFVEDYRIEITESKLVVETVQDS</sequence>
<protein>
    <recommendedName>
        <fullName evidence="1">Halobacterial output domain-containing protein</fullName>
    </recommendedName>
</protein>
<dbReference type="KEGG" id="nag:AArcMg_2459"/>
<evidence type="ECO:0000313" key="3">
    <source>
        <dbReference type="Proteomes" id="UP000258613"/>
    </source>
</evidence>
<dbReference type="Proteomes" id="UP000258613">
    <property type="component" value="Chromosome"/>
</dbReference>
<evidence type="ECO:0000259" key="1">
    <source>
        <dbReference type="Pfam" id="PF18545"/>
    </source>
</evidence>
<name>A0A346PSF6_9EURY</name>
<dbReference type="AlphaFoldDB" id="A0A346PSF6"/>
<keyword evidence="3" id="KW-1185">Reference proteome</keyword>
<reference evidence="3" key="1">
    <citation type="submission" date="2018-02" db="EMBL/GenBank/DDBJ databases">
        <title>Phenotypic and genomic properties of facultatively anaerobic sulfur-reducing natronoarchaea from hypersaline soda lakes.</title>
        <authorList>
            <person name="Sorokin D.Y."/>
            <person name="Kublanov I.V."/>
            <person name="Roman P."/>
            <person name="Sinninghe Damste J.S."/>
            <person name="Golyshin P.N."/>
            <person name="Rojo D."/>
            <person name="Ciordia S."/>
            <person name="Mena M.D.C."/>
            <person name="Ferrer M."/>
            <person name="Messina E."/>
            <person name="Smedile F."/>
            <person name="La Spada G."/>
            <person name="La Cono V."/>
            <person name="Yakimov M.M."/>
        </authorList>
    </citation>
    <scope>NUCLEOTIDE SEQUENCE [LARGE SCALE GENOMIC DNA]</scope>
    <source>
        <strain evidence="3">AArc-Mg</strain>
    </source>
</reference>
<dbReference type="EMBL" id="CP027033">
    <property type="protein sequence ID" value="AXR82451.1"/>
    <property type="molecule type" value="Genomic_DNA"/>
</dbReference>
<evidence type="ECO:0000313" key="2">
    <source>
        <dbReference type="EMBL" id="AXR82451.1"/>
    </source>
</evidence>
<organism evidence="2 3">
    <name type="scientific">Natrarchaeobaculum sulfurireducens</name>
    <dbReference type="NCBI Taxonomy" id="2044521"/>
    <lineage>
        <taxon>Archaea</taxon>
        <taxon>Methanobacteriati</taxon>
        <taxon>Methanobacteriota</taxon>
        <taxon>Stenosarchaea group</taxon>
        <taxon>Halobacteria</taxon>
        <taxon>Halobacteriales</taxon>
        <taxon>Natrialbaceae</taxon>
        <taxon>Natrarchaeobaculum</taxon>
    </lineage>
</organism>
<gene>
    <name evidence="2" type="ORF">AArcMg_2459</name>
</gene>
<feature type="domain" description="Halobacterial output" evidence="1">
    <location>
        <begin position="3"/>
        <end position="68"/>
    </location>
</feature>
<dbReference type="InterPro" id="IPR040624">
    <property type="entry name" value="HalOD1"/>
</dbReference>